<accession>A0A7S4TAE6</accession>
<evidence type="ECO:0000313" key="2">
    <source>
        <dbReference type="EMBL" id="CAE4670342.1"/>
    </source>
</evidence>
<proteinExistence type="predicted"/>
<sequence length="284" mass="33180">MADIAIRCIEFEIEVHKLQKKVNAAIDQGAFESFQTANFEEEVKAHRELVRGLQEECDNYTRTLIRPLEEEVRQITSELQEGIHLREEMLVEQDRLKEEIERFEIDVLEMESAAEDMNTYHTDAQIMFHNLRMNLEQTRIEIDNDQNVVLRKIFRQQNTLQSELDALERTDKKLVQKCADAEKLTGEVKMMAQQLASENDALHEELTDVIKKKKLWCREQPLLSRMASETRLSIAGNGGSRRRSLEIWSPLSDNRLQRSAEIKHRSRSMEPLPRTFSLKNWGSA</sequence>
<reference evidence="2" key="1">
    <citation type="submission" date="2021-01" db="EMBL/GenBank/DDBJ databases">
        <authorList>
            <person name="Corre E."/>
            <person name="Pelletier E."/>
            <person name="Niang G."/>
            <person name="Scheremetjew M."/>
            <person name="Finn R."/>
            <person name="Kale V."/>
            <person name="Holt S."/>
            <person name="Cochrane G."/>
            <person name="Meng A."/>
            <person name="Brown T."/>
            <person name="Cohen L."/>
        </authorList>
    </citation>
    <scope>NUCLEOTIDE SEQUENCE</scope>
    <source>
        <strain evidence="2">GSO104</strain>
    </source>
</reference>
<feature type="coiled-coil region" evidence="1">
    <location>
        <begin position="36"/>
        <end position="113"/>
    </location>
</feature>
<organism evidence="2">
    <name type="scientific">Ditylum brightwellii</name>
    <dbReference type="NCBI Taxonomy" id="49249"/>
    <lineage>
        <taxon>Eukaryota</taxon>
        <taxon>Sar</taxon>
        <taxon>Stramenopiles</taxon>
        <taxon>Ochrophyta</taxon>
        <taxon>Bacillariophyta</taxon>
        <taxon>Mediophyceae</taxon>
        <taxon>Lithodesmiophycidae</taxon>
        <taxon>Lithodesmiales</taxon>
        <taxon>Lithodesmiaceae</taxon>
        <taxon>Ditylum</taxon>
    </lineage>
</organism>
<evidence type="ECO:0000256" key="1">
    <source>
        <dbReference type="SAM" id="Coils"/>
    </source>
</evidence>
<protein>
    <submittedName>
        <fullName evidence="2">Uncharacterized protein</fullName>
    </submittedName>
</protein>
<keyword evidence="1" id="KW-0175">Coiled coil</keyword>
<dbReference type="AlphaFoldDB" id="A0A7S4TAE6"/>
<name>A0A7S4TAE6_9STRA</name>
<gene>
    <name evidence="2" type="ORF">DBRI00130_LOCUS44713</name>
</gene>
<feature type="coiled-coil region" evidence="1">
    <location>
        <begin position="150"/>
        <end position="212"/>
    </location>
</feature>
<dbReference type="EMBL" id="HBNS01061976">
    <property type="protein sequence ID" value="CAE4670342.1"/>
    <property type="molecule type" value="Transcribed_RNA"/>
</dbReference>